<evidence type="ECO:0000256" key="9">
    <source>
        <dbReference type="ARBA" id="ARBA00040505"/>
    </source>
</evidence>
<proteinExistence type="inferred from homology"/>
<reference evidence="11" key="1">
    <citation type="journal article" date="2023" name="IScience">
        <title>Live-bearing cockroach genome reveals convergent evolutionary mechanisms linked to viviparity in insects and beyond.</title>
        <authorList>
            <person name="Fouks B."/>
            <person name="Harrison M.C."/>
            <person name="Mikhailova A.A."/>
            <person name="Marchal E."/>
            <person name="English S."/>
            <person name="Carruthers M."/>
            <person name="Jennings E.C."/>
            <person name="Chiamaka E.L."/>
            <person name="Frigard R.A."/>
            <person name="Pippel M."/>
            <person name="Attardo G.M."/>
            <person name="Benoit J.B."/>
            <person name="Bornberg-Bauer E."/>
            <person name="Tobe S.S."/>
        </authorList>
    </citation>
    <scope>NUCLEOTIDE SEQUENCE</scope>
    <source>
        <strain evidence="11">Stay&amp;Tobe</strain>
    </source>
</reference>
<comment type="function">
    <text evidence="7">Catalyzes the GTP-dependent phosphorylation of 5-hydroxy-L-lysine.</text>
</comment>
<accession>A0AAD8ADI4</accession>
<comment type="caution">
    <text evidence="11">The sequence shown here is derived from an EMBL/GenBank/DDBJ whole genome shotgun (WGS) entry which is preliminary data.</text>
</comment>
<comment type="subcellular location">
    <subcellularLocation>
        <location evidence="1">Cytoplasm</location>
    </subcellularLocation>
</comment>
<dbReference type="InterPro" id="IPR002575">
    <property type="entry name" value="Aminoglycoside_PTrfase"/>
</dbReference>
<dbReference type="PANTHER" id="PTHR21064:SF1">
    <property type="entry name" value="HYDROXYLYSINE KINASE"/>
    <property type="match status" value="1"/>
</dbReference>
<dbReference type="PANTHER" id="PTHR21064">
    <property type="entry name" value="AMINOGLYCOSIDE PHOSPHOTRANSFERASE DOMAIN-CONTAINING PROTEIN-RELATED"/>
    <property type="match status" value="1"/>
</dbReference>
<evidence type="ECO:0000313" key="12">
    <source>
        <dbReference type="Proteomes" id="UP001233999"/>
    </source>
</evidence>
<comment type="catalytic activity">
    <reaction evidence="6">
        <text>(5R)-5-hydroxy-L-lysine + GTP = (5R)-5-phosphooxy-L-lysine + GDP + H(+)</text>
        <dbReference type="Rhea" id="RHEA:19049"/>
        <dbReference type="ChEBI" id="CHEBI:15378"/>
        <dbReference type="ChEBI" id="CHEBI:37565"/>
        <dbReference type="ChEBI" id="CHEBI:57882"/>
        <dbReference type="ChEBI" id="CHEBI:58189"/>
        <dbReference type="ChEBI" id="CHEBI:58357"/>
        <dbReference type="EC" id="2.7.1.81"/>
    </reaction>
</comment>
<evidence type="ECO:0000256" key="1">
    <source>
        <dbReference type="ARBA" id="ARBA00004496"/>
    </source>
</evidence>
<gene>
    <name evidence="11" type="ORF">L9F63_012901</name>
</gene>
<organism evidence="11 12">
    <name type="scientific">Diploptera punctata</name>
    <name type="common">Pacific beetle cockroach</name>
    <dbReference type="NCBI Taxonomy" id="6984"/>
    <lineage>
        <taxon>Eukaryota</taxon>
        <taxon>Metazoa</taxon>
        <taxon>Ecdysozoa</taxon>
        <taxon>Arthropoda</taxon>
        <taxon>Hexapoda</taxon>
        <taxon>Insecta</taxon>
        <taxon>Pterygota</taxon>
        <taxon>Neoptera</taxon>
        <taxon>Polyneoptera</taxon>
        <taxon>Dictyoptera</taxon>
        <taxon>Blattodea</taxon>
        <taxon>Blaberoidea</taxon>
        <taxon>Blaberidae</taxon>
        <taxon>Diplopterinae</taxon>
        <taxon>Diploptera</taxon>
    </lineage>
</organism>
<dbReference type="GO" id="GO:0005737">
    <property type="term" value="C:cytoplasm"/>
    <property type="evidence" value="ECO:0007669"/>
    <property type="project" value="UniProtKB-SubCell"/>
</dbReference>
<protein>
    <recommendedName>
        <fullName evidence="9">Hydroxylysine kinase</fullName>
        <ecNumber evidence="8">2.7.1.81</ecNumber>
    </recommendedName>
</protein>
<keyword evidence="3" id="KW-0963">Cytoplasm</keyword>
<dbReference type="EC" id="2.7.1.81" evidence="8"/>
<sequence length="319" mass="35890">VNDKETECEVWPHGYVIKVTNSLESQNTSAVDAQTKMALHLGECGINCPQPVRNVKGQFYSLEEISQDGKTGNKHIVRALTFQPGKLLKQIPLNSNTLFNVGRHVALVDQFLKNFYHPAYNDNKSLWSLESIPLVRKFTFAIKNDSRNSLVSHIMDIFEKEVLSKINILEKGTIHGDFNEQNVVMSSDSGDGTWRISAILDFGDTQHTCYLFELAVNLCYMILIAVQLSDPLEAAGHVLAGYSTIRTLPDMEFQLLKICICARMCQSLVMGAYSYLQEPGNTYLLSTAEKGWTVLNLLWEANEGELIDKWKKVISSYSN</sequence>
<dbReference type="AlphaFoldDB" id="A0AAD8ADI4"/>
<dbReference type="GO" id="GO:0047992">
    <property type="term" value="F:hydroxylysine kinase activity"/>
    <property type="evidence" value="ECO:0007669"/>
    <property type="project" value="UniProtKB-EC"/>
</dbReference>
<keyword evidence="4" id="KW-0808">Transferase</keyword>
<feature type="non-terminal residue" evidence="11">
    <location>
        <position position="319"/>
    </location>
</feature>
<dbReference type="SUPFAM" id="SSF56112">
    <property type="entry name" value="Protein kinase-like (PK-like)"/>
    <property type="match status" value="1"/>
</dbReference>
<keyword evidence="5" id="KW-0418">Kinase</keyword>
<evidence type="ECO:0000256" key="2">
    <source>
        <dbReference type="ARBA" id="ARBA00006219"/>
    </source>
</evidence>
<evidence type="ECO:0000313" key="11">
    <source>
        <dbReference type="EMBL" id="KAJ9595928.1"/>
    </source>
</evidence>
<dbReference type="FunFam" id="3.90.1200.10:FF:000007">
    <property type="entry name" value="hydroxylysine kinase isoform X1"/>
    <property type="match status" value="1"/>
</dbReference>
<evidence type="ECO:0000256" key="3">
    <source>
        <dbReference type="ARBA" id="ARBA00022490"/>
    </source>
</evidence>
<dbReference type="EMBL" id="JASPKZ010002304">
    <property type="protein sequence ID" value="KAJ9595928.1"/>
    <property type="molecule type" value="Genomic_DNA"/>
</dbReference>
<feature type="domain" description="Aminoglycoside phosphotransferase" evidence="10">
    <location>
        <begin position="23"/>
        <end position="218"/>
    </location>
</feature>
<evidence type="ECO:0000256" key="8">
    <source>
        <dbReference type="ARBA" id="ARBA00038873"/>
    </source>
</evidence>
<dbReference type="Proteomes" id="UP001233999">
    <property type="component" value="Unassembled WGS sequence"/>
</dbReference>
<evidence type="ECO:0000256" key="6">
    <source>
        <dbReference type="ARBA" id="ARBA00036820"/>
    </source>
</evidence>
<evidence type="ECO:0000256" key="4">
    <source>
        <dbReference type="ARBA" id="ARBA00022679"/>
    </source>
</evidence>
<dbReference type="Gene3D" id="3.90.1200.10">
    <property type="match status" value="1"/>
</dbReference>
<keyword evidence="12" id="KW-1185">Reference proteome</keyword>
<reference evidence="11" key="2">
    <citation type="submission" date="2023-05" db="EMBL/GenBank/DDBJ databases">
        <authorList>
            <person name="Fouks B."/>
        </authorList>
    </citation>
    <scope>NUCLEOTIDE SEQUENCE</scope>
    <source>
        <strain evidence="11">Stay&amp;Tobe</strain>
        <tissue evidence="11">Testes</tissue>
    </source>
</reference>
<comment type="similarity">
    <text evidence="2">Belongs to the aminoglycoside phosphotransferase family.</text>
</comment>
<dbReference type="InterPro" id="IPR011009">
    <property type="entry name" value="Kinase-like_dom_sf"/>
</dbReference>
<name>A0AAD8ADI4_DIPPU</name>
<dbReference type="InterPro" id="IPR050249">
    <property type="entry name" value="Pseudomonas-type_ThrB"/>
</dbReference>
<evidence type="ECO:0000256" key="5">
    <source>
        <dbReference type="ARBA" id="ARBA00022777"/>
    </source>
</evidence>
<evidence type="ECO:0000259" key="10">
    <source>
        <dbReference type="Pfam" id="PF01636"/>
    </source>
</evidence>
<evidence type="ECO:0000256" key="7">
    <source>
        <dbReference type="ARBA" id="ARBA00037368"/>
    </source>
</evidence>
<dbReference type="Pfam" id="PF01636">
    <property type="entry name" value="APH"/>
    <property type="match status" value="1"/>
</dbReference>